<dbReference type="PANTHER" id="PTHR42792:SF2">
    <property type="entry name" value="FLAGELLIN"/>
    <property type="match status" value="1"/>
</dbReference>
<keyword evidence="5" id="KW-0282">Flagellum</keyword>
<gene>
    <name evidence="5" type="ORF">SAMN02745724_05308</name>
</gene>
<organism evidence="5 6">
    <name type="scientific">Pseudoalteromonas denitrificans DSM 6059</name>
    <dbReference type="NCBI Taxonomy" id="1123010"/>
    <lineage>
        <taxon>Bacteria</taxon>
        <taxon>Pseudomonadati</taxon>
        <taxon>Pseudomonadota</taxon>
        <taxon>Gammaproteobacteria</taxon>
        <taxon>Alteromonadales</taxon>
        <taxon>Pseudoalteromonadaceae</taxon>
        <taxon>Pseudoalteromonas</taxon>
    </lineage>
</organism>
<dbReference type="Proteomes" id="UP000198862">
    <property type="component" value="Unassembled WGS sequence"/>
</dbReference>
<dbReference type="STRING" id="1123010.SAMN02745724_05308"/>
<accession>A0A1I1UQL2</accession>
<comment type="similarity">
    <text evidence="2">Belongs to the bacterial flagellin family.</text>
</comment>
<dbReference type="Pfam" id="PF00700">
    <property type="entry name" value="Flagellin_C"/>
    <property type="match status" value="1"/>
</dbReference>
<dbReference type="RefSeq" id="WP_091991790.1">
    <property type="nucleotide sequence ID" value="NZ_FOLO01000095.1"/>
</dbReference>
<dbReference type="EMBL" id="FOLO01000095">
    <property type="protein sequence ID" value="SFD73081.1"/>
    <property type="molecule type" value="Genomic_DNA"/>
</dbReference>
<sequence length="374" mass="40124">MTASISSFLPDDIGDQRYRLKMDYQGALSLGNSASKDAGLGGGILASAGTKYLSSTLTNIDLNIKTQTVSTTVNVSQSASAFEMAKLINVNSKHTQVQAIAKTYAALDFFNAYMTNINVQNGIDNGRSFVLEPAVNFSFDLSTTGSESASIQVEIVNSEDLLTLSNKINTYSDITGVTSNFTSAGKVEILNDDGKNIHLKNINFEYLAGPDNTKDYHLDIVTYEFDGDTDNKDDAIAREYGVINAQGAGAPPSVKLFEAGVTIVGTIELASKLDFEVSSNEKEITQANTGVQYSSLSEVADIDVTKPLDAQFAVFTVDGALYQVDSQRARLGAIQNRLQNAINNFGNIIEKSSSSRSGIRDSDFALETSILTKG</sequence>
<evidence type="ECO:0000256" key="2">
    <source>
        <dbReference type="ARBA" id="ARBA00005709"/>
    </source>
</evidence>
<dbReference type="AlphaFoldDB" id="A0A1I1UQL2"/>
<name>A0A1I1UQL2_9GAMM</name>
<dbReference type="OrthoDB" id="9796789at2"/>
<keyword evidence="6" id="KW-1185">Reference proteome</keyword>
<dbReference type="GO" id="GO:0005198">
    <property type="term" value="F:structural molecule activity"/>
    <property type="evidence" value="ECO:0007669"/>
    <property type="project" value="InterPro"/>
</dbReference>
<dbReference type="PANTHER" id="PTHR42792">
    <property type="entry name" value="FLAGELLIN"/>
    <property type="match status" value="1"/>
</dbReference>
<evidence type="ECO:0000313" key="5">
    <source>
        <dbReference type="EMBL" id="SFD73081.1"/>
    </source>
</evidence>
<evidence type="ECO:0000256" key="3">
    <source>
        <dbReference type="ARBA" id="ARBA00023143"/>
    </source>
</evidence>
<proteinExistence type="inferred from homology"/>
<dbReference type="InterPro" id="IPR046358">
    <property type="entry name" value="Flagellin_C"/>
</dbReference>
<evidence type="ECO:0000259" key="4">
    <source>
        <dbReference type="Pfam" id="PF00700"/>
    </source>
</evidence>
<reference evidence="5 6" key="1">
    <citation type="submission" date="2016-10" db="EMBL/GenBank/DDBJ databases">
        <authorList>
            <person name="de Groot N.N."/>
        </authorList>
    </citation>
    <scope>NUCLEOTIDE SEQUENCE [LARGE SCALE GENOMIC DNA]</scope>
    <source>
        <strain evidence="5 6">DSM 6059</strain>
    </source>
</reference>
<keyword evidence="5" id="KW-0969">Cilium</keyword>
<protein>
    <submittedName>
        <fullName evidence="5">Flagellin C-terminal helical region</fullName>
    </submittedName>
</protein>
<comment type="subcellular location">
    <subcellularLocation>
        <location evidence="1">Bacterial flagellum</location>
    </subcellularLocation>
</comment>
<dbReference type="SUPFAM" id="SSF64518">
    <property type="entry name" value="Phase 1 flagellin"/>
    <property type="match status" value="1"/>
</dbReference>
<dbReference type="Gene3D" id="1.20.1330.10">
    <property type="entry name" value="f41 fragment of flagellin, N-terminal domain"/>
    <property type="match status" value="1"/>
</dbReference>
<evidence type="ECO:0000256" key="1">
    <source>
        <dbReference type="ARBA" id="ARBA00004365"/>
    </source>
</evidence>
<dbReference type="InterPro" id="IPR001492">
    <property type="entry name" value="Flagellin"/>
</dbReference>
<keyword evidence="3" id="KW-0975">Bacterial flagellum</keyword>
<evidence type="ECO:0000313" key="6">
    <source>
        <dbReference type="Proteomes" id="UP000198862"/>
    </source>
</evidence>
<keyword evidence="5" id="KW-0966">Cell projection</keyword>
<feature type="domain" description="Flagellin C-terminal" evidence="4">
    <location>
        <begin position="316"/>
        <end position="373"/>
    </location>
</feature>
<dbReference type="GO" id="GO:0009288">
    <property type="term" value="C:bacterial-type flagellum"/>
    <property type="evidence" value="ECO:0007669"/>
    <property type="project" value="UniProtKB-SubCell"/>
</dbReference>